<evidence type="ECO:0000256" key="18">
    <source>
        <dbReference type="ARBA" id="ARBA00024512"/>
    </source>
</evidence>
<dbReference type="EC" id="2.7.1.107" evidence="5"/>
<dbReference type="Gene3D" id="3.40.50.10330">
    <property type="entry name" value="Probable inorganic polyphosphate/atp-NAD kinase, domain 1"/>
    <property type="match status" value="1"/>
</dbReference>
<evidence type="ECO:0000256" key="24">
    <source>
        <dbReference type="ARBA" id="ARBA00026142"/>
    </source>
</evidence>
<keyword evidence="6" id="KW-0808">Transferase</keyword>
<dbReference type="EC" id="2.7.1.138" evidence="22"/>
<comment type="catalytic activity">
    <reaction evidence="19">
        <text>2-(5Z,8Z,11Z,14Z-eicosatetraenoyl)-glycerol + ATP = 2-(5Z,8Z,11Z,14Z-eicosatetraenoyl)-sn-glycero-3-phosphate + ADP + H(+)</text>
        <dbReference type="Rhea" id="RHEA:43316"/>
        <dbReference type="ChEBI" id="CHEBI:15378"/>
        <dbReference type="ChEBI" id="CHEBI:30616"/>
        <dbReference type="ChEBI" id="CHEBI:52392"/>
        <dbReference type="ChEBI" id="CHEBI:78209"/>
        <dbReference type="ChEBI" id="CHEBI:456216"/>
    </reaction>
    <physiologicalReaction direction="left-to-right" evidence="19">
        <dbReference type="Rhea" id="RHEA:43317"/>
    </physiologicalReaction>
</comment>
<evidence type="ECO:0000256" key="10">
    <source>
        <dbReference type="ARBA" id="ARBA00022840"/>
    </source>
</evidence>
<evidence type="ECO:0000313" key="31">
    <source>
        <dbReference type="EnsemblMetazoa" id="SMAR005695-PA"/>
    </source>
</evidence>
<dbReference type="InterPro" id="IPR017438">
    <property type="entry name" value="ATP-NAD_kinase_N"/>
</dbReference>
<evidence type="ECO:0000256" key="19">
    <source>
        <dbReference type="ARBA" id="ARBA00024556"/>
    </source>
</evidence>
<keyword evidence="9" id="KW-0999">Mitochondrion inner membrane</keyword>
<dbReference type="InterPro" id="IPR050187">
    <property type="entry name" value="Lipid_Phosphate_FormReg"/>
</dbReference>
<evidence type="ECO:0000256" key="12">
    <source>
        <dbReference type="ARBA" id="ARBA00023128"/>
    </source>
</evidence>
<comment type="catalytic activity">
    <reaction evidence="28">
        <text>a monoacylglycerol + ATP = a monoacyl-sn-glycero-3-phosphate + ADP + H(+)</text>
        <dbReference type="Rhea" id="RHEA:19293"/>
        <dbReference type="ChEBI" id="CHEBI:15378"/>
        <dbReference type="ChEBI" id="CHEBI:17408"/>
        <dbReference type="ChEBI" id="CHEBI:30616"/>
        <dbReference type="ChEBI" id="CHEBI:77589"/>
        <dbReference type="ChEBI" id="CHEBI:456216"/>
        <dbReference type="EC" id="2.7.1.94"/>
    </reaction>
    <physiologicalReaction direction="left-to-right" evidence="28">
        <dbReference type="Rhea" id="RHEA:19294"/>
    </physiologicalReaction>
</comment>
<keyword evidence="13" id="KW-0472">Membrane</keyword>
<name>T1IWW9_STRMM</name>
<dbReference type="PANTHER" id="PTHR12358">
    <property type="entry name" value="SPHINGOSINE KINASE"/>
    <property type="match status" value="1"/>
</dbReference>
<dbReference type="Gene3D" id="2.60.200.40">
    <property type="match status" value="1"/>
</dbReference>
<dbReference type="UniPathway" id="UPA00230"/>
<dbReference type="AlphaFoldDB" id="T1IWW9"/>
<evidence type="ECO:0000256" key="9">
    <source>
        <dbReference type="ARBA" id="ARBA00022792"/>
    </source>
</evidence>
<reference evidence="32" key="1">
    <citation type="submission" date="2011-05" db="EMBL/GenBank/DDBJ databases">
        <authorList>
            <person name="Richards S.R."/>
            <person name="Qu J."/>
            <person name="Jiang H."/>
            <person name="Jhangiani S.N."/>
            <person name="Agravi P."/>
            <person name="Goodspeed R."/>
            <person name="Gross S."/>
            <person name="Mandapat C."/>
            <person name="Jackson L."/>
            <person name="Mathew T."/>
            <person name="Pu L."/>
            <person name="Thornton R."/>
            <person name="Saada N."/>
            <person name="Wilczek-Boney K.B."/>
            <person name="Lee S."/>
            <person name="Kovar C."/>
            <person name="Wu Y."/>
            <person name="Scherer S.E."/>
            <person name="Worley K.C."/>
            <person name="Muzny D.M."/>
            <person name="Gibbs R."/>
        </authorList>
    </citation>
    <scope>NUCLEOTIDE SEQUENCE</scope>
    <source>
        <strain evidence="32">Brora</strain>
    </source>
</reference>
<evidence type="ECO:0000256" key="1">
    <source>
        <dbReference type="ARBA" id="ARBA00001946"/>
    </source>
</evidence>
<comment type="catalytic activity">
    <reaction evidence="27">
        <text>an N-acylsphing-4-enine + ATP = an N-acylsphing-4-enine 1-phosphate + ADP + H(+)</text>
        <dbReference type="Rhea" id="RHEA:17929"/>
        <dbReference type="ChEBI" id="CHEBI:15378"/>
        <dbReference type="ChEBI" id="CHEBI:30616"/>
        <dbReference type="ChEBI" id="CHEBI:52639"/>
        <dbReference type="ChEBI" id="CHEBI:57674"/>
        <dbReference type="ChEBI" id="CHEBI:456216"/>
        <dbReference type="EC" id="2.7.1.138"/>
    </reaction>
    <physiologicalReaction direction="left-to-right" evidence="27">
        <dbReference type="Rhea" id="RHEA:17930"/>
    </physiologicalReaction>
</comment>
<sequence>MAFVIKTLKVLRNNWKKSTLAAVVLSYGGNRGRDKYRSIKLMREYCEEAQTFGDVPLQSGKKPRHVTVILNPAAKDGKGKKLFENFAAPLFHLAGIKLSVVQTEHEGQAKDLMEVMDNTDAVVIAGGDGTVSDVLTGLLRRDDEDFAVKRFPLGVIPIGKTNTAARYLFLKDSSAEVRWIAEAAMAVIKENYQSMDIMHIQSDGGKPIYAIGKIDLGVFRDTNNKISKYWYWGPLKSQMAYLFSLIKNWPTHIEVNMNYVLPCAGCSKCRSENPTLNEMNLENRRWWHAFIRPKPMIQMPVVNSIDYSSITNEECGVYRNKQSKATEVTVATKHAFEPIVNTTDACLQIRIVQENLTRSQFFSEGLTHSETGKASDDITFNLKASEIQIEPVAKSEEESWYSIDNEAFEVRPISVKLLPKKVNFYCN</sequence>
<evidence type="ECO:0000313" key="32">
    <source>
        <dbReference type="Proteomes" id="UP000014500"/>
    </source>
</evidence>
<evidence type="ECO:0000256" key="8">
    <source>
        <dbReference type="ARBA" id="ARBA00022777"/>
    </source>
</evidence>
<dbReference type="Pfam" id="PF00781">
    <property type="entry name" value="DAGK_cat"/>
    <property type="match status" value="1"/>
</dbReference>
<dbReference type="SMART" id="SM00046">
    <property type="entry name" value="DAGKc"/>
    <property type="match status" value="1"/>
</dbReference>
<evidence type="ECO:0000256" key="11">
    <source>
        <dbReference type="ARBA" id="ARBA00023098"/>
    </source>
</evidence>
<keyword evidence="12" id="KW-0496">Mitochondrion</keyword>
<comment type="cofactor">
    <cofactor evidence="1">
        <name>Mg(2+)</name>
        <dbReference type="ChEBI" id="CHEBI:18420"/>
    </cofactor>
</comment>
<evidence type="ECO:0000256" key="4">
    <source>
        <dbReference type="ARBA" id="ARBA00005175"/>
    </source>
</evidence>
<comment type="catalytic activity">
    <reaction evidence="17">
        <text>1-(9Z-octadecenoyl)-sn-glycerol + ATP = 1-(9Z-octadecenoyl)-sn-glycero-3-phosphate + ADP + H(+)</text>
        <dbReference type="Rhea" id="RHEA:41079"/>
        <dbReference type="ChEBI" id="CHEBI:15378"/>
        <dbReference type="ChEBI" id="CHEBI:30616"/>
        <dbReference type="ChEBI" id="CHEBI:74544"/>
        <dbReference type="ChEBI" id="CHEBI:75757"/>
        <dbReference type="ChEBI" id="CHEBI:456216"/>
    </reaction>
    <physiologicalReaction direction="left-to-right" evidence="17">
        <dbReference type="Rhea" id="RHEA:41080"/>
    </physiologicalReaction>
</comment>
<dbReference type="GO" id="GO:0046513">
    <property type="term" value="P:ceramide biosynthetic process"/>
    <property type="evidence" value="ECO:0007669"/>
    <property type="project" value="TreeGrafter"/>
</dbReference>
<comment type="catalytic activity">
    <reaction evidence="15">
        <text>a 1,2-diacyl-sn-glycerol + ATP = a 1,2-diacyl-sn-glycero-3-phosphate + ADP + H(+)</text>
        <dbReference type="Rhea" id="RHEA:10272"/>
        <dbReference type="ChEBI" id="CHEBI:15378"/>
        <dbReference type="ChEBI" id="CHEBI:17815"/>
        <dbReference type="ChEBI" id="CHEBI:30616"/>
        <dbReference type="ChEBI" id="CHEBI:58608"/>
        <dbReference type="ChEBI" id="CHEBI:456216"/>
        <dbReference type="EC" id="2.7.1.107"/>
    </reaction>
    <physiologicalReaction direction="left-to-right" evidence="15">
        <dbReference type="Rhea" id="RHEA:10273"/>
    </physiologicalReaction>
</comment>
<dbReference type="Pfam" id="PF19712">
    <property type="entry name" value="AGK_C"/>
    <property type="match status" value="1"/>
</dbReference>
<dbReference type="PROSITE" id="PS50146">
    <property type="entry name" value="DAGK"/>
    <property type="match status" value="1"/>
</dbReference>
<evidence type="ECO:0000256" key="14">
    <source>
        <dbReference type="ARBA" id="ARBA00023371"/>
    </source>
</evidence>
<keyword evidence="10" id="KW-0067">ATP-binding</keyword>
<evidence type="ECO:0000256" key="17">
    <source>
        <dbReference type="ARBA" id="ARBA00024505"/>
    </source>
</evidence>
<evidence type="ECO:0000256" key="26">
    <source>
        <dbReference type="ARBA" id="ARBA00044480"/>
    </source>
</evidence>
<dbReference type="eggNOG" id="KOG4435">
    <property type="taxonomic scope" value="Eukaryota"/>
</dbReference>
<dbReference type="GO" id="GO:0005743">
    <property type="term" value="C:mitochondrial inner membrane"/>
    <property type="evidence" value="ECO:0007669"/>
    <property type="project" value="UniProtKB-SubCell"/>
</dbReference>
<evidence type="ECO:0000256" key="21">
    <source>
        <dbReference type="ARBA" id="ARBA00025749"/>
    </source>
</evidence>
<keyword evidence="11" id="KW-0443">Lipid metabolism</keyword>
<dbReference type="GO" id="GO:0005524">
    <property type="term" value="F:ATP binding"/>
    <property type="evidence" value="ECO:0007669"/>
    <property type="project" value="UniProtKB-KW"/>
</dbReference>
<dbReference type="GO" id="GO:0005758">
    <property type="term" value="C:mitochondrial intermembrane space"/>
    <property type="evidence" value="ECO:0007669"/>
    <property type="project" value="UniProtKB-SubCell"/>
</dbReference>
<evidence type="ECO:0000256" key="13">
    <source>
        <dbReference type="ARBA" id="ARBA00023136"/>
    </source>
</evidence>
<dbReference type="SUPFAM" id="SSF111331">
    <property type="entry name" value="NAD kinase/diacylglycerol kinase-like"/>
    <property type="match status" value="1"/>
</dbReference>
<dbReference type="Proteomes" id="UP000014500">
    <property type="component" value="Unassembled WGS sequence"/>
</dbReference>
<evidence type="ECO:0000256" key="15">
    <source>
        <dbReference type="ARBA" id="ARBA00023411"/>
    </source>
</evidence>
<comment type="catalytic activity">
    <reaction evidence="16">
        <text>1-(5Z,8Z,11Z,14Z-eicosatetraenoyl)-sn-glycerol + ATP = 1-(5Z,8Z,11Z,14Z-eicosatetraenoyl)-sn-glycero-3-phosphate + ADP + H(+)</text>
        <dbReference type="Rhea" id="RHEA:43328"/>
        <dbReference type="ChEBI" id="CHEBI:15378"/>
        <dbReference type="ChEBI" id="CHEBI:30616"/>
        <dbReference type="ChEBI" id="CHEBI:34071"/>
        <dbReference type="ChEBI" id="CHEBI:74938"/>
        <dbReference type="ChEBI" id="CHEBI:456216"/>
    </reaction>
    <physiologicalReaction direction="left-to-right" evidence="16">
        <dbReference type="Rhea" id="RHEA:43329"/>
    </physiologicalReaction>
</comment>
<evidence type="ECO:0000256" key="2">
    <source>
        <dbReference type="ARBA" id="ARBA00004569"/>
    </source>
</evidence>
<evidence type="ECO:0000256" key="28">
    <source>
        <dbReference type="ARBA" id="ARBA00048663"/>
    </source>
</evidence>
<evidence type="ECO:0000256" key="25">
    <source>
        <dbReference type="ARBA" id="ARBA00030553"/>
    </source>
</evidence>
<feature type="domain" description="DAGKc" evidence="30">
    <location>
        <begin position="61"/>
        <end position="204"/>
    </location>
</feature>
<dbReference type="InterPro" id="IPR045579">
    <property type="entry name" value="AGK_C"/>
</dbReference>
<dbReference type="GO" id="GO:0001729">
    <property type="term" value="F:ceramide kinase activity"/>
    <property type="evidence" value="ECO:0007669"/>
    <property type="project" value="UniProtKB-EC"/>
</dbReference>
<dbReference type="STRING" id="126957.T1IWW9"/>
<comment type="subcellular location">
    <subcellularLocation>
        <location evidence="3">Mitochondrion inner membrane</location>
        <topology evidence="3">Peripheral membrane protein</topology>
    </subcellularLocation>
    <subcellularLocation>
        <location evidence="2">Mitochondrion intermembrane space</location>
    </subcellularLocation>
</comment>
<dbReference type="InterPro" id="IPR016064">
    <property type="entry name" value="NAD/diacylglycerol_kinase_sf"/>
</dbReference>
<comment type="catalytic activity">
    <reaction evidence="26">
        <text>a 2-acylglycerol + ATP = a 2-acyl-sn-glycerol 3-phosphate + ADP + H(+)</text>
        <dbReference type="Rhea" id="RHEA:39847"/>
        <dbReference type="ChEBI" id="CHEBI:15378"/>
        <dbReference type="ChEBI" id="CHEBI:17389"/>
        <dbReference type="ChEBI" id="CHEBI:30616"/>
        <dbReference type="ChEBI" id="CHEBI:64982"/>
        <dbReference type="ChEBI" id="CHEBI:456216"/>
    </reaction>
    <physiologicalReaction direction="left-to-right" evidence="26">
        <dbReference type="Rhea" id="RHEA:39848"/>
    </physiologicalReaction>
</comment>
<dbReference type="PhylomeDB" id="T1IWW9"/>
<comment type="similarity">
    <text evidence="21">Belongs to the AGK family.</text>
</comment>
<comment type="catalytic activity">
    <reaction evidence="29">
        <text>N-(hexanoyl)sphing-4-enine + ATP = N-hexanoylsphing-4-enine 1-phosphate + ADP + H(+)</text>
        <dbReference type="Rhea" id="RHEA:43312"/>
        <dbReference type="ChEBI" id="CHEBI:15378"/>
        <dbReference type="ChEBI" id="CHEBI:30616"/>
        <dbReference type="ChEBI" id="CHEBI:63867"/>
        <dbReference type="ChEBI" id="CHEBI:82959"/>
        <dbReference type="ChEBI" id="CHEBI:456216"/>
    </reaction>
    <physiologicalReaction direction="left-to-right" evidence="29">
        <dbReference type="Rhea" id="RHEA:43313"/>
    </physiologicalReaction>
</comment>
<keyword evidence="7" id="KW-0547">Nucleotide-binding</keyword>
<comment type="catalytic activity">
    <reaction evidence="18">
        <text>a 1-acyl-sn-glycerol + ATP = a 1-acyl-sn-glycero-3-phosphate + ADP + H(+)</text>
        <dbReference type="Rhea" id="RHEA:33747"/>
        <dbReference type="ChEBI" id="CHEBI:15378"/>
        <dbReference type="ChEBI" id="CHEBI:30616"/>
        <dbReference type="ChEBI" id="CHEBI:57970"/>
        <dbReference type="ChEBI" id="CHEBI:64683"/>
        <dbReference type="ChEBI" id="CHEBI:456216"/>
    </reaction>
    <physiologicalReaction direction="left-to-right" evidence="18">
        <dbReference type="Rhea" id="RHEA:33748"/>
    </physiologicalReaction>
</comment>
<dbReference type="InterPro" id="IPR001206">
    <property type="entry name" value="Diacylglycerol_kinase_cat_dom"/>
</dbReference>
<evidence type="ECO:0000256" key="16">
    <source>
        <dbReference type="ARBA" id="ARBA00024483"/>
    </source>
</evidence>
<dbReference type="GO" id="GO:0046486">
    <property type="term" value="P:glycerolipid metabolic process"/>
    <property type="evidence" value="ECO:0007669"/>
    <property type="project" value="UniProtKB-UniPathway"/>
</dbReference>
<dbReference type="EMBL" id="JH431633">
    <property type="status" value="NOT_ANNOTATED_CDS"/>
    <property type="molecule type" value="Genomic_DNA"/>
</dbReference>
<accession>T1IWW9</accession>
<dbReference type="GO" id="GO:0004143">
    <property type="term" value="F:ATP-dependent diacylglycerol kinase activity"/>
    <property type="evidence" value="ECO:0007669"/>
    <property type="project" value="UniProtKB-EC"/>
</dbReference>
<evidence type="ECO:0000259" key="30">
    <source>
        <dbReference type="PROSITE" id="PS50146"/>
    </source>
</evidence>
<comment type="pathway">
    <text evidence="4">Lipid metabolism; glycerolipid metabolism.</text>
</comment>
<dbReference type="EC" id="2.7.1.94" evidence="23"/>
<keyword evidence="32" id="KW-1185">Reference proteome</keyword>
<evidence type="ECO:0000256" key="20">
    <source>
        <dbReference type="ARBA" id="ARBA00024636"/>
    </source>
</evidence>
<reference evidence="31" key="2">
    <citation type="submission" date="2015-02" db="UniProtKB">
        <authorList>
            <consortium name="EnsemblMetazoa"/>
        </authorList>
    </citation>
    <scope>IDENTIFICATION</scope>
</reference>
<organism evidence="31 32">
    <name type="scientific">Strigamia maritima</name>
    <name type="common">European centipede</name>
    <name type="synonym">Geophilus maritimus</name>
    <dbReference type="NCBI Taxonomy" id="126957"/>
    <lineage>
        <taxon>Eukaryota</taxon>
        <taxon>Metazoa</taxon>
        <taxon>Ecdysozoa</taxon>
        <taxon>Arthropoda</taxon>
        <taxon>Myriapoda</taxon>
        <taxon>Chilopoda</taxon>
        <taxon>Pleurostigmophora</taxon>
        <taxon>Geophilomorpha</taxon>
        <taxon>Linotaeniidae</taxon>
        <taxon>Strigamia</taxon>
    </lineage>
</organism>
<dbReference type="OMA" id="HWKKTTF"/>
<evidence type="ECO:0000256" key="23">
    <source>
        <dbReference type="ARBA" id="ARBA00026098"/>
    </source>
</evidence>
<dbReference type="HOGENOM" id="CLU_042458_2_0_1"/>
<evidence type="ECO:0000256" key="6">
    <source>
        <dbReference type="ARBA" id="ARBA00022679"/>
    </source>
</evidence>
<comment type="catalytic activity">
    <reaction evidence="20">
        <text>1-hexadecanoyl-sn-glycerol + ATP = 1-hexadecanoyl-sn-glycero-3-phosphate + ADP + H(+)</text>
        <dbReference type="Rhea" id="RHEA:43308"/>
        <dbReference type="ChEBI" id="CHEBI:15378"/>
        <dbReference type="ChEBI" id="CHEBI:30616"/>
        <dbReference type="ChEBI" id="CHEBI:57518"/>
        <dbReference type="ChEBI" id="CHEBI:75542"/>
        <dbReference type="ChEBI" id="CHEBI:456216"/>
    </reaction>
    <physiologicalReaction direction="left-to-right" evidence="20">
        <dbReference type="Rhea" id="RHEA:43309"/>
    </physiologicalReaction>
</comment>
<evidence type="ECO:0000256" key="27">
    <source>
        <dbReference type="ARBA" id="ARBA00048034"/>
    </source>
</evidence>
<proteinExistence type="inferred from homology"/>
<comment type="catalytic activity">
    <reaction evidence="14">
        <text>1,2-di-(9Z-octadecenoyl)-sn-glycerol + ATP = 1,2-di-(9Z-octadecenoyl)-sn-glycero-3-phosphate + ADP + H(+)</text>
        <dbReference type="Rhea" id="RHEA:40327"/>
        <dbReference type="ChEBI" id="CHEBI:15378"/>
        <dbReference type="ChEBI" id="CHEBI:30616"/>
        <dbReference type="ChEBI" id="CHEBI:52333"/>
        <dbReference type="ChEBI" id="CHEBI:74546"/>
        <dbReference type="ChEBI" id="CHEBI:456216"/>
    </reaction>
    <physiologicalReaction direction="left-to-right" evidence="14">
        <dbReference type="Rhea" id="RHEA:40328"/>
    </physiologicalReaction>
</comment>
<keyword evidence="8" id="KW-0418">Kinase</keyword>
<dbReference type="GO" id="GO:0046512">
    <property type="term" value="P:sphingosine biosynthetic process"/>
    <property type="evidence" value="ECO:0007669"/>
    <property type="project" value="TreeGrafter"/>
</dbReference>
<dbReference type="PANTHER" id="PTHR12358:SF31">
    <property type="entry name" value="ACYLGLYCEROL KINASE, MITOCHONDRIAL"/>
    <property type="match status" value="1"/>
</dbReference>
<protein>
    <recommendedName>
        <fullName evidence="24">Acylglycerol kinase, mitochondrial</fullName>
        <ecNumber evidence="5">2.7.1.107</ecNumber>
        <ecNumber evidence="22">2.7.1.138</ecNumber>
        <ecNumber evidence="23">2.7.1.94</ecNumber>
    </recommendedName>
    <alternativeName>
        <fullName evidence="25">Multiple substrate lipid kinase</fullName>
    </alternativeName>
</protein>
<evidence type="ECO:0000256" key="29">
    <source>
        <dbReference type="ARBA" id="ARBA00048876"/>
    </source>
</evidence>
<dbReference type="GO" id="GO:0047620">
    <property type="term" value="F:acylglycerol kinase activity"/>
    <property type="evidence" value="ECO:0007669"/>
    <property type="project" value="UniProtKB-EC"/>
</dbReference>
<dbReference type="EnsemblMetazoa" id="SMAR005695-RA">
    <property type="protein sequence ID" value="SMAR005695-PA"/>
    <property type="gene ID" value="SMAR005695"/>
</dbReference>
<evidence type="ECO:0000256" key="3">
    <source>
        <dbReference type="ARBA" id="ARBA00004637"/>
    </source>
</evidence>
<evidence type="ECO:0000256" key="7">
    <source>
        <dbReference type="ARBA" id="ARBA00022741"/>
    </source>
</evidence>
<evidence type="ECO:0000256" key="5">
    <source>
        <dbReference type="ARBA" id="ARBA00012133"/>
    </source>
</evidence>
<evidence type="ECO:0000256" key="22">
    <source>
        <dbReference type="ARBA" id="ARBA00026096"/>
    </source>
</evidence>